<dbReference type="InterPro" id="IPR050226">
    <property type="entry name" value="NagZ_Beta-hexosaminidase"/>
</dbReference>
<dbReference type="PROSITE" id="PS00775">
    <property type="entry name" value="GLYCOSYL_HYDROL_F3"/>
    <property type="match status" value="1"/>
</dbReference>
<dbReference type="SUPFAM" id="SSF51445">
    <property type="entry name" value="(Trans)glycosidases"/>
    <property type="match status" value="1"/>
</dbReference>
<evidence type="ECO:0000256" key="1">
    <source>
        <dbReference type="ARBA" id="ARBA00001231"/>
    </source>
</evidence>
<feature type="domain" description="Glycoside hydrolase family 3 N-terminal" evidence="7">
    <location>
        <begin position="40"/>
        <end position="358"/>
    </location>
</feature>
<dbReference type="GO" id="GO:0009254">
    <property type="term" value="P:peptidoglycan turnover"/>
    <property type="evidence" value="ECO:0007669"/>
    <property type="project" value="TreeGrafter"/>
</dbReference>
<dbReference type="Proteomes" id="UP000011912">
    <property type="component" value="Unassembled WGS sequence"/>
</dbReference>
<evidence type="ECO:0000256" key="5">
    <source>
        <dbReference type="ARBA" id="ARBA00023295"/>
    </source>
</evidence>
<comment type="similarity">
    <text evidence="2">Belongs to the glycosyl hydrolase 3 family.</text>
</comment>
<dbReference type="STRING" id="1227363.D271_01647"/>
<evidence type="ECO:0000313" key="9">
    <source>
        <dbReference type="Proteomes" id="UP000011912"/>
    </source>
</evidence>
<dbReference type="InterPro" id="IPR036962">
    <property type="entry name" value="Glyco_hydro_3_N_sf"/>
</dbReference>
<dbReference type="EMBL" id="ANAG01000005">
    <property type="protein sequence ID" value="EKW99534.1"/>
    <property type="molecule type" value="Genomic_DNA"/>
</dbReference>
<dbReference type="PANTHER" id="PTHR30480">
    <property type="entry name" value="BETA-HEXOSAMINIDASE-RELATED"/>
    <property type="match status" value="1"/>
</dbReference>
<organism evidence="8 9">
    <name type="scientific">Ligilactobacillus saerimneri 30a</name>
    <dbReference type="NCBI Taxonomy" id="1227363"/>
    <lineage>
        <taxon>Bacteria</taxon>
        <taxon>Bacillati</taxon>
        <taxon>Bacillota</taxon>
        <taxon>Bacilli</taxon>
        <taxon>Lactobacillales</taxon>
        <taxon>Lactobacillaceae</taxon>
        <taxon>Ligilactobacillus</taxon>
    </lineage>
</organism>
<evidence type="ECO:0000256" key="2">
    <source>
        <dbReference type="ARBA" id="ARBA00005336"/>
    </source>
</evidence>
<keyword evidence="6" id="KW-0732">Signal</keyword>
<proteinExistence type="inferred from homology"/>
<dbReference type="InterPro" id="IPR017853">
    <property type="entry name" value="GH"/>
</dbReference>
<dbReference type="GO" id="GO:0004563">
    <property type="term" value="F:beta-N-acetylhexosaminidase activity"/>
    <property type="evidence" value="ECO:0007669"/>
    <property type="project" value="UniProtKB-EC"/>
</dbReference>
<accession>M5J827</accession>
<sequence length="368" mass="39980">MKKLFLKIMVGCLGLFLVSGSVQAKKVSNKKINKIVKKMTLDEKIGQMYVSPSSGNIDTMISDSKNYHLGGIVLFGSDFAKQDAQAMKAKDQALQKASRYGAFIATDQEGGTVSRLSTYPGLTNNRKFPAPQTVYKQKGMAGVVTEYSAVAKIMHGLGINWNFAPVADVTTDQGSFIYPRTLGENYQITANYVKQVVPAIQKQKVGATLKHFPGYGAAADTHVGFASDNRSLDVFRQNDFLPFVAGIKAGADSLLVGHVVMKSVDGSKPASLSRPVHDLVRKELKFKGVIVTDDMNMGAVTKFAQEKKINADVLAVMAGNDMLLSSDYKTGIPAIKAEIKRGNISTKQINRSVTRILKMKAKLGILKY</sequence>
<keyword evidence="5" id="KW-0326">Glycosidase</keyword>
<feature type="signal peptide" evidence="6">
    <location>
        <begin position="1"/>
        <end position="24"/>
    </location>
</feature>
<name>M5J827_9LACO</name>
<evidence type="ECO:0000313" key="8">
    <source>
        <dbReference type="EMBL" id="EKW99534.1"/>
    </source>
</evidence>
<dbReference type="PANTHER" id="PTHR30480:SF13">
    <property type="entry name" value="BETA-HEXOSAMINIDASE"/>
    <property type="match status" value="1"/>
</dbReference>
<evidence type="ECO:0000256" key="4">
    <source>
        <dbReference type="ARBA" id="ARBA00022801"/>
    </source>
</evidence>
<feature type="chain" id="PRO_5004068038" description="beta-N-acetylhexosaminidase" evidence="6">
    <location>
        <begin position="25"/>
        <end position="368"/>
    </location>
</feature>
<dbReference type="PATRIC" id="fig|1227363.6.peg.320"/>
<evidence type="ECO:0000256" key="3">
    <source>
        <dbReference type="ARBA" id="ARBA00012663"/>
    </source>
</evidence>
<evidence type="ECO:0000256" key="6">
    <source>
        <dbReference type="SAM" id="SignalP"/>
    </source>
</evidence>
<evidence type="ECO:0000259" key="7">
    <source>
        <dbReference type="Pfam" id="PF00933"/>
    </source>
</evidence>
<dbReference type="RefSeq" id="WP_009551797.1">
    <property type="nucleotide sequence ID" value="NZ_ANAG01000005.1"/>
</dbReference>
<dbReference type="GO" id="GO:0005975">
    <property type="term" value="P:carbohydrate metabolic process"/>
    <property type="evidence" value="ECO:0007669"/>
    <property type="project" value="InterPro"/>
</dbReference>
<comment type="catalytic activity">
    <reaction evidence="1">
        <text>Hydrolysis of terminal non-reducing N-acetyl-D-hexosamine residues in N-acetyl-beta-D-hexosaminides.</text>
        <dbReference type="EC" id="3.2.1.52"/>
    </reaction>
</comment>
<gene>
    <name evidence="8" type="ORF">D271_01647</name>
</gene>
<protein>
    <recommendedName>
        <fullName evidence="3">beta-N-acetylhexosaminidase</fullName>
        <ecNumber evidence="3">3.2.1.52</ecNumber>
    </recommendedName>
</protein>
<dbReference type="InterPro" id="IPR001764">
    <property type="entry name" value="Glyco_hydro_3_N"/>
</dbReference>
<dbReference type="Pfam" id="PF00933">
    <property type="entry name" value="Glyco_hydro_3"/>
    <property type="match status" value="1"/>
</dbReference>
<dbReference type="Gene3D" id="3.20.20.300">
    <property type="entry name" value="Glycoside hydrolase, family 3, N-terminal domain"/>
    <property type="match status" value="1"/>
</dbReference>
<keyword evidence="4" id="KW-0378">Hydrolase</keyword>
<keyword evidence="9" id="KW-1185">Reference proteome</keyword>
<comment type="caution">
    <text evidence="8">The sequence shown here is derived from an EMBL/GenBank/DDBJ whole genome shotgun (WGS) entry which is preliminary data.</text>
</comment>
<dbReference type="InterPro" id="IPR019800">
    <property type="entry name" value="Glyco_hydro_3_AS"/>
</dbReference>
<reference evidence="8 9" key="1">
    <citation type="journal article" date="2013" name="Genome Announc.">
        <title>Genome Sequence of Lactobacillus saerimneri 30a (Formerly Lactobacillus sp. Strain 30a), a Reference Lactic Acid Bacterium Strain Producing Biogenic Amines.</title>
        <authorList>
            <person name="Romano A."/>
            <person name="Trip H."/>
            <person name="Campbell-Sills H."/>
            <person name="Bouchez O."/>
            <person name="Sherman D."/>
            <person name="Lolkema J.S."/>
            <person name="Lucas P.M."/>
        </authorList>
    </citation>
    <scope>NUCLEOTIDE SEQUENCE [LARGE SCALE GENOMIC DNA]</scope>
    <source>
        <strain evidence="8 9">30a</strain>
    </source>
</reference>
<dbReference type="EC" id="3.2.1.52" evidence="3"/>
<dbReference type="AlphaFoldDB" id="M5J827"/>